<feature type="compositionally biased region" description="Low complexity" evidence="8">
    <location>
        <begin position="61"/>
        <end position="75"/>
    </location>
</feature>
<comment type="similarity">
    <text evidence="5">Belongs to the protein kinase superfamily. STE Ser/Thr protein kinase family. MAP kinase kinase subfamily.</text>
</comment>
<dbReference type="InterPro" id="IPR017441">
    <property type="entry name" value="Protein_kinase_ATP_BS"/>
</dbReference>
<keyword evidence="11" id="KW-1185">Reference proteome</keyword>
<dbReference type="FunFam" id="1.10.510.10:FF:000263">
    <property type="entry name" value="MAP kinase skh1/pek1"/>
    <property type="match status" value="1"/>
</dbReference>
<keyword evidence="2 6" id="KW-0547">Nucleotide-binding</keyword>
<feature type="compositionally biased region" description="Low complexity" evidence="8">
    <location>
        <begin position="39"/>
        <end position="54"/>
    </location>
</feature>
<evidence type="ECO:0000256" key="1">
    <source>
        <dbReference type="ARBA" id="ARBA00022679"/>
    </source>
</evidence>
<dbReference type="PROSITE" id="PS00108">
    <property type="entry name" value="PROTEIN_KINASE_ST"/>
    <property type="match status" value="1"/>
</dbReference>
<gene>
    <name evidence="10" type="ORF">CLIB1423_18S01046</name>
</gene>
<feature type="compositionally biased region" description="Polar residues" evidence="8">
    <location>
        <begin position="1"/>
        <end position="14"/>
    </location>
</feature>
<dbReference type="InterPro" id="IPR008271">
    <property type="entry name" value="Ser/Thr_kinase_AS"/>
</dbReference>
<feature type="region of interest" description="Disordered" evidence="8">
    <location>
        <begin position="1"/>
        <end position="121"/>
    </location>
</feature>
<dbReference type="AlphaFoldDB" id="A0A9P0QUR7"/>
<dbReference type="Pfam" id="PF00069">
    <property type="entry name" value="Pkinase"/>
    <property type="match status" value="1"/>
</dbReference>
<name>A0A9P0QUR7_9ASCO</name>
<dbReference type="GO" id="GO:0005524">
    <property type="term" value="F:ATP binding"/>
    <property type="evidence" value="ECO:0007669"/>
    <property type="project" value="UniProtKB-UniRule"/>
</dbReference>
<keyword evidence="3 10" id="KW-0418">Kinase</keyword>
<evidence type="ECO:0000259" key="9">
    <source>
        <dbReference type="PROSITE" id="PS50011"/>
    </source>
</evidence>
<dbReference type="InterPro" id="IPR050915">
    <property type="entry name" value="MAP_kinase_kinase"/>
</dbReference>
<protein>
    <submittedName>
        <fullName evidence="10">MAP kinase kinase Mkk1p/SSP32</fullName>
    </submittedName>
</protein>
<dbReference type="GO" id="GO:0030447">
    <property type="term" value="P:filamentous growth"/>
    <property type="evidence" value="ECO:0007669"/>
    <property type="project" value="UniProtKB-ARBA"/>
</dbReference>
<evidence type="ECO:0000256" key="6">
    <source>
        <dbReference type="PROSITE-ProRule" id="PRU10141"/>
    </source>
</evidence>
<dbReference type="Gene3D" id="3.30.200.20">
    <property type="entry name" value="Phosphorylase Kinase, domain 1"/>
    <property type="match status" value="1"/>
</dbReference>
<feature type="binding site" evidence="6">
    <location>
        <position position="175"/>
    </location>
    <ligand>
        <name>ATP</name>
        <dbReference type="ChEBI" id="CHEBI:30616"/>
    </ligand>
</feature>
<dbReference type="PROSITE" id="PS00107">
    <property type="entry name" value="PROTEIN_KINASE_ATP"/>
    <property type="match status" value="1"/>
</dbReference>
<evidence type="ECO:0000256" key="8">
    <source>
        <dbReference type="SAM" id="MobiDB-lite"/>
    </source>
</evidence>
<dbReference type="InterPro" id="IPR000719">
    <property type="entry name" value="Prot_kinase_dom"/>
</dbReference>
<accession>A0A9P0QUR7</accession>
<organism evidence="10 11">
    <name type="scientific">[Candida] railenensis</name>
    <dbReference type="NCBI Taxonomy" id="45579"/>
    <lineage>
        <taxon>Eukaryota</taxon>
        <taxon>Fungi</taxon>
        <taxon>Dikarya</taxon>
        <taxon>Ascomycota</taxon>
        <taxon>Saccharomycotina</taxon>
        <taxon>Pichiomycetes</taxon>
        <taxon>Debaryomycetaceae</taxon>
        <taxon>Kurtzmaniella</taxon>
    </lineage>
</organism>
<dbReference type="PANTHER" id="PTHR47448">
    <property type="entry name" value="DUAL SPECIFICITY MITOGEN-ACTIVATED PROTEIN KINASE KINASE DSOR1-LIKE PROTEIN"/>
    <property type="match status" value="1"/>
</dbReference>
<feature type="compositionally biased region" description="Low complexity" evidence="8">
    <location>
        <begin position="15"/>
        <end position="29"/>
    </location>
</feature>
<dbReference type="EMBL" id="CAKXYY010000018">
    <property type="protein sequence ID" value="CAH2354671.1"/>
    <property type="molecule type" value="Genomic_DNA"/>
</dbReference>
<evidence type="ECO:0000256" key="2">
    <source>
        <dbReference type="ARBA" id="ARBA00022741"/>
    </source>
</evidence>
<evidence type="ECO:0000256" key="4">
    <source>
        <dbReference type="ARBA" id="ARBA00022840"/>
    </source>
</evidence>
<comment type="caution">
    <text evidence="10">The sequence shown here is derived from an EMBL/GenBank/DDBJ whole genome shotgun (WGS) entry which is preliminary data.</text>
</comment>
<dbReference type="PROSITE" id="PS50011">
    <property type="entry name" value="PROTEIN_KINASE_DOM"/>
    <property type="match status" value="1"/>
</dbReference>
<evidence type="ECO:0000256" key="7">
    <source>
        <dbReference type="RuleBase" id="RU000304"/>
    </source>
</evidence>
<reference evidence="10" key="1">
    <citation type="submission" date="2022-03" db="EMBL/GenBank/DDBJ databases">
        <authorList>
            <person name="Legras J.-L."/>
            <person name="Devillers H."/>
            <person name="Grondin C."/>
        </authorList>
    </citation>
    <scope>NUCLEOTIDE SEQUENCE</scope>
    <source>
        <strain evidence="10">CLIB 1423</strain>
    </source>
</reference>
<proteinExistence type="inferred from homology"/>
<evidence type="ECO:0000256" key="3">
    <source>
        <dbReference type="ARBA" id="ARBA00022777"/>
    </source>
</evidence>
<feature type="compositionally biased region" description="Polar residues" evidence="8">
    <location>
        <begin position="76"/>
        <end position="89"/>
    </location>
</feature>
<sequence length="436" mass="48827">MSTPIETPPLTTNHSLTSLQSLDSTTSESSEAKMTSKGNILPNPLNSSMNSNNNHLDDPSDTPTTATTINSGSTTHSKPSLQISTSSHLSADPQHDSHIRVPLSNVRSRSRSPSPSTLVQNHELQYENLEDLKAEDWQQVARSNQIVELNKLGEGNGGSVSKCKLKGCSKIFALKLINADPNPEIQKQIIRELQYNRSCDSRYIVKYYGTFLMEKQSMIGIAMEFMGGRSLDSIYNRVIELDPANRINEKVLGKISESVLKGLDYLHQQKIIHRDIKPQNILLDSEGHVKLCDFGVSGEVVNSLATTFVGTQYYMAPERIMGKPYTVTSDVWSLGLTLLEVATCKFPFNTQGEEELSTMGPIELLSLILEYEPELRDVPEEGIHWSAAFKSFIKYCLKKKPQDRPGPDQMLSHPWSIAQSKVNVKMDRFVKRLWEE</sequence>
<dbReference type="GO" id="GO:0000165">
    <property type="term" value="P:MAPK cascade"/>
    <property type="evidence" value="ECO:0007669"/>
    <property type="project" value="UniProtKB-ARBA"/>
</dbReference>
<dbReference type="GO" id="GO:0004674">
    <property type="term" value="F:protein serine/threonine kinase activity"/>
    <property type="evidence" value="ECO:0007669"/>
    <property type="project" value="UniProtKB-KW"/>
</dbReference>
<dbReference type="SUPFAM" id="SSF56112">
    <property type="entry name" value="Protein kinase-like (PK-like)"/>
    <property type="match status" value="1"/>
</dbReference>
<evidence type="ECO:0000256" key="5">
    <source>
        <dbReference type="ARBA" id="ARBA00038035"/>
    </source>
</evidence>
<evidence type="ECO:0000313" key="10">
    <source>
        <dbReference type="EMBL" id="CAH2354671.1"/>
    </source>
</evidence>
<dbReference type="Gene3D" id="1.10.510.10">
    <property type="entry name" value="Transferase(Phosphotransferase) domain 1"/>
    <property type="match status" value="1"/>
</dbReference>
<keyword evidence="7" id="KW-0723">Serine/threonine-protein kinase</keyword>
<dbReference type="PANTHER" id="PTHR47448:SF5">
    <property type="entry name" value="MITOGEN-ACTIVATED PROTEIN KINASE KINAE MKK2"/>
    <property type="match status" value="1"/>
</dbReference>
<evidence type="ECO:0000313" key="11">
    <source>
        <dbReference type="Proteomes" id="UP000837801"/>
    </source>
</evidence>
<dbReference type="InterPro" id="IPR011009">
    <property type="entry name" value="Kinase-like_dom_sf"/>
</dbReference>
<dbReference type="Proteomes" id="UP000837801">
    <property type="component" value="Unassembled WGS sequence"/>
</dbReference>
<dbReference type="SMART" id="SM00220">
    <property type="entry name" value="S_TKc"/>
    <property type="match status" value="1"/>
</dbReference>
<dbReference type="OrthoDB" id="10252354at2759"/>
<keyword evidence="1" id="KW-0808">Transferase</keyword>
<feature type="domain" description="Protein kinase" evidence="9">
    <location>
        <begin position="146"/>
        <end position="416"/>
    </location>
</feature>
<keyword evidence="4 6" id="KW-0067">ATP-binding</keyword>